<evidence type="ECO:0000313" key="2">
    <source>
        <dbReference type="EMBL" id="MDY3559222.1"/>
    </source>
</evidence>
<dbReference type="SUPFAM" id="SSF109604">
    <property type="entry name" value="HD-domain/PDEase-like"/>
    <property type="match status" value="1"/>
</dbReference>
<reference evidence="3" key="1">
    <citation type="journal article" date="2023" name="Mar. Drugs">
        <title>Gemmata algarum, a Novel Planctomycete Isolated from an Algal Mat, Displays Antimicrobial Activity.</title>
        <authorList>
            <person name="Kumar G."/>
            <person name="Kallscheuer N."/>
            <person name="Kashif M."/>
            <person name="Ahamad S."/>
            <person name="Jagadeeshwari U."/>
            <person name="Pannikurungottu S."/>
            <person name="Haufschild T."/>
            <person name="Kabuu M."/>
            <person name="Sasikala C."/>
            <person name="Jogler C."/>
            <person name="Ramana C."/>
        </authorList>
    </citation>
    <scope>NUCLEOTIDE SEQUENCE [LARGE SCALE GENOMIC DNA]</scope>
    <source>
        <strain evidence="3">JC673</strain>
    </source>
</reference>
<dbReference type="InterPro" id="IPR052340">
    <property type="entry name" value="RNase_Y/CdgJ"/>
</dbReference>
<dbReference type="InterPro" id="IPR013976">
    <property type="entry name" value="HDOD"/>
</dbReference>
<dbReference type="PANTHER" id="PTHR33525">
    <property type="match status" value="1"/>
</dbReference>
<dbReference type="Gene3D" id="1.10.3210.10">
    <property type="entry name" value="Hypothetical protein af1432"/>
    <property type="match status" value="1"/>
</dbReference>
<proteinExistence type="predicted"/>
<evidence type="ECO:0000259" key="1">
    <source>
        <dbReference type="PROSITE" id="PS51833"/>
    </source>
</evidence>
<gene>
    <name evidence="2" type="ORF">R5W23_006440</name>
</gene>
<dbReference type="PROSITE" id="PS51833">
    <property type="entry name" value="HDOD"/>
    <property type="match status" value="1"/>
</dbReference>
<protein>
    <submittedName>
        <fullName evidence="2">HDOD domain-containing protein</fullName>
    </submittedName>
</protein>
<dbReference type="EMBL" id="JAXBLV010000099">
    <property type="protein sequence ID" value="MDY3559222.1"/>
    <property type="molecule type" value="Genomic_DNA"/>
</dbReference>
<sequence>MSDQKRRALLVTLFTSDRLPPVPAVAMRVYQLAEAPDCDPAELAALLSADPALCAGLLRAANSCVYGLARPVSSVTRAVQVLGRRAVRALALSLSAPGPRGRDPGARDYWLTSIGGALIARELAIAGDRPAPDEDMAAALLRDVGAELLRRTFPAKWTGLQGRSGAHSQVANSAAEKAVFGADHADIGAELLGQWGLSADMTEPIRHHHHANRLPAGPLGDRADLLWLSDSLMRLDVLTDHPELMGPVLEAAQRDHGLDVPALSAFLTAIAPKVEAFAQALDVGMVECPDLAVAIA</sequence>
<dbReference type="Pfam" id="PF08668">
    <property type="entry name" value="HDOD"/>
    <property type="match status" value="1"/>
</dbReference>
<dbReference type="RefSeq" id="WP_261186219.1">
    <property type="nucleotide sequence ID" value="NZ_JAXBLV010000099.1"/>
</dbReference>
<feature type="domain" description="HDOD" evidence="1">
    <location>
        <begin position="19"/>
        <end position="211"/>
    </location>
</feature>
<accession>A0ABU5EV89</accession>
<dbReference type="PANTHER" id="PTHR33525:SF3">
    <property type="entry name" value="RIBONUCLEASE Y"/>
    <property type="match status" value="1"/>
</dbReference>
<name>A0ABU5EV89_9BACT</name>
<evidence type="ECO:0000313" key="3">
    <source>
        <dbReference type="Proteomes" id="UP001272242"/>
    </source>
</evidence>
<dbReference type="Proteomes" id="UP001272242">
    <property type="component" value="Unassembled WGS sequence"/>
</dbReference>
<organism evidence="2 3">
    <name type="scientific">Gemmata algarum</name>
    <dbReference type="NCBI Taxonomy" id="2975278"/>
    <lineage>
        <taxon>Bacteria</taxon>
        <taxon>Pseudomonadati</taxon>
        <taxon>Planctomycetota</taxon>
        <taxon>Planctomycetia</taxon>
        <taxon>Gemmatales</taxon>
        <taxon>Gemmataceae</taxon>
        <taxon>Gemmata</taxon>
    </lineage>
</organism>
<keyword evidence="3" id="KW-1185">Reference proteome</keyword>
<comment type="caution">
    <text evidence="2">The sequence shown here is derived from an EMBL/GenBank/DDBJ whole genome shotgun (WGS) entry which is preliminary data.</text>
</comment>